<proteinExistence type="predicted"/>
<sequence length="120" mass="13069">MSFNSIRNLSTTAKRNILSLIGKVSLEDVKSLNGPKGDQWVSSVKKLRDTVETQYPTLTGYEIQGAKAHRSSKDPTDDDDVLTIAFYSQNGTRLLSGHVHEDGTYKLAESRAGKGKAAGQ</sequence>
<dbReference type="EMBL" id="JAAAPX010000188">
    <property type="protein sequence ID" value="KAF4227314.1"/>
    <property type="molecule type" value="Genomic_DNA"/>
</dbReference>
<dbReference type="Proteomes" id="UP000653565">
    <property type="component" value="Unassembled WGS sequence"/>
</dbReference>
<organism evidence="1 2">
    <name type="scientific">Aspergillus fumigatiaffinis</name>
    <dbReference type="NCBI Taxonomy" id="340414"/>
    <lineage>
        <taxon>Eukaryota</taxon>
        <taxon>Fungi</taxon>
        <taxon>Dikarya</taxon>
        <taxon>Ascomycota</taxon>
        <taxon>Pezizomycotina</taxon>
        <taxon>Eurotiomycetes</taxon>
        <taxon>Eurotiomycetidae</taxon>
        <taxon>Eurotiales</taxon>
        <taxon>Aspergillaceae</taxon>
        <taxon>Aspergillus</taxon>
        <taxon>Aspergillus subgen. Fumigati</taxon>
    </lineage>
</organism>
<dbReference type="OrthoDB" id="3531694at2759"/>
<evidence type="ECO:0000313" key="2">
    <source>
        <dbReference type="Proteomes" id="UP000653565"/>
    </source>
</evidence>
<comment type="caution">
    <text evidence="1">The sequence shown here is derived from an EMBL/GenBank/DDBJ whole genome shotgun (WGS) entry which is preliminary data.</text>
</comment>
<gene>
    <name evidence="1" type="ORF">CNMCM6805_003125</name>
</gene>
<reference evidence="1" key="1">
    <citation type="journal article" date="2020" name="bioRxiv">
        <title>Genomic and phenotypic heterogeneity of clinical isolates of the human pathogens Aspergillus fumigatus, Aspergillus lentulus and Aspergillus fumigatiaffinis.</title>
        <authorList>
            <person name="dos Santos R.A.C."/>
            <person name="Steenwyk J.L."/>
            <person name="Rivero-Menendez O."/>
            <person name="Mead M.E."/>
            <person name="Silva L.P."/>
            <person name="Bastos R.W."/>
            <person name="Alastruey-Izquierdo A."/>
            <person name="Goldman G.H."/>
            <person name="Rokas A."/>
        </authorList>
    </citation>
    <scope>NUCLEOTIDE SEQUENCE</scope>
    <source>
        <strain evidence="1">CNM-CM6805</strain>
    </source>
</reference>
<protein>
    <submittedName>
        <fullName evidence="1">Uncharacterized protein</fullName>
    </submittedName>
</protein>
<accession>A0A8H4EEV2</accession>
<evidence type="ECO:0000313" key="1">
    <source>
        <dbReference type="EMBL" id="KAF4227314.1"/>
    </source>
</evidence>
<name>A0A8H4EEV2_9EURO</name>
<reference evidence="1" key="2">
    <citation type="submission" date="2020-04" db="EMBL/GenBank/DDBJ databases">
        <authorList>
            <person name="Santos R.A.C."/>
            <person name="Steenwyk J.L."/>
            <person name="Rivero-Menendez O."/>
            <person name="Mead M.E."/>
            <person name="Silva L.P."/>
            <person name="Bastos R.W."/>
            <person name="Alastruey-Izquierdo A."/>
            <person name="Goldman G.H."/>
            <person name="Rokas A."/>
        </authorList>
    </citation>
    <scope>NUCLEOTIDE SEQUENCE</scope>
    <source>
        <strain evidence="1">CNM-CM6805</strain>
    </source>
</reference>
<dbReference type="AlphaFoldDB" id="A0A8H4EEV2"/>
<keyword evidence="2" id="KW-1185">Reference proteome</keyword>